<sequence>MYFRSFELLFLFVMLTLSKQQAYGSEANNCTAAINVERNTEYHIKPGCSAIIKCPVTYCQKKPEMRWFKKKNHTNLNLNDGQRHTFEWINETIFVLNFFSAQKNDSGLYYCESSSGNQTDKGHYINIIVQEYDTNTTDDHGASEKDKTWIIYLFSSLGVLIVITVSCLGPLYFIWRHPVKNKKISSIPQHEMNVFNSYSGVTYSNVNTIRAPVEGSMLHHGAATPGLFKYKHGSSICDDQASCWGAIRATSNPACHPAVTTNHHLPYEDQDLLVYAALNHGEHSQRHEPTVEIELTEYATIGQKN</sequence>
<dbReference type="GO" id="GO:0038023">
    <property type="term" value="F:signaling receptor activity"/>
    <property type="evidence" value="ECO:0007669"/>
    <property type="project" value="InterPro"/>
</dbReference>
<evidence type="ECO:0000313" key="6">
    <source>
        <dbReference type="RefSeq" id="XP_054829691.1"/>
    </source>
</evidence>
<evidence type="ECO:0000313" key="8">
    <source>
        <dbReference type="RefSeq" id="XP_054829693.1"/>
    </source>
</evidence>
<dbReference type="PANTHER" id="PTHR37996:SF1">
    <property type="entry name" value="B- AND T-LYMPHOCYTE ATTENUATOR"/>
    <property type="match status" value="1"/>
</dbReference>
<feature type="chain" id="PRO_5044705507" evidence="3">
    <location>
        <begin position="23"/>
        <end position="305"/>
    </location>
</feature>
<feature type="domain" description="Ig-like" evidence="4">
    <location>
        <begin position="32"/>
        <end position="128"/>
    </location>
</feature>
<dbReference type="GeneID" id="129325809"/>
<evidence type="ECO:0000256" key="3">
    <source>
        <dbReference type="SAM" id="SignalP"/>
    </source>
</evidence>
<evidence type="ECO:0000313" key="7">
    <source>
        <dbReference type="RefSeq" id="XP_054829692.1"/>
    </source>
</evidence>
<dbReference type="InterPro" id="IPR007110">
    <property type="entry name" value="Ig-like_dom"/>
</dbReference>
<accession>A0AA97J233</accession>
<dbReference type="AlphaFoldDB" id="A0AA97J233"/>
<dbReference type="KEGG" id="emc:129325809"/>
<protein>
    <submittedName>
        <fullName evidence="6 7">B- and T-lymphocyte attenuator</fullName>
    </submittedName>
</protein>
<proteinExistence type="predicted"/>
<dbReference type="Pfam" id="PF00047">
    <property type="entry name" value="ig"/>
    <property type="match status" value="1"/>
</dbReference>
<dbReference type="RefSeq" id="XP_054829691.1">
    <property type="nucleotide sequence ID" value="XM_054973716.1"/>
</dbReference>
<keyword evidence="2" id="KW-0812">Transmembrane</keyword>
<evidence type="ECO:0000259" key="4">
    <source>
        <dbReference type="PROSITE" id="PS50835"/>
    </source>
</evidence>
<dbReference type="InterPro" id="IPR013783">
    <property type="entry name" value="Ig-like_fold"/>
</dbReference>
<evidence type="ECO:0000256" key="2">
    <source>
        <dbReference type="SAM" id="Phobius"/>
    </source>
</evidence>
<dbReference type="CTD" id="151888"/>
<dbReference type="GO" id="GO:0005886">
    <property type="term" value="C:plasma membrane"/>
    <property type="evidence" value="ECO:0007669"/>
    <property type="project" value="InterPro"/>
</dbReference>
<dbReference type="InterPro" id="IPR003599">
    <property type="entry name" value="Ig_sub"/>
</dbReference>
<keyword evidence="5" id="KW-1185">Reference proteome</keyword>
<dbReference type="PROSITE" id="PS50835">
    <property type="entry name" value="IG_LIKE"/>
    <property type="match status" value="1"/>
</dbReference>
<gene>
    <name evidence="6 7 8" type="primary">BTLA</name>
</gene>
<dbReference type="InterPro" id="IPR013151">
    <property type="entry name" value="Immunoglobulin_dom"/>
</dbReference>
<keyword evidence="3" id="KW-0732">Signal</keyword>
<feature type="transmembrane region" description="Helical" evidence="2">
    <location>
        <begin position="149"/>
        <end position="175"/>
    </location>
</feature>
<organism evidence="5 6">
    <name type="scientific">Eublepharis macularius</name>
    <name type="common">Leopard gecko</name>
    <name type="synonym">Cyrtodactylus macularius</name>
    <dbReference type="NCBI Taxonomy" id="481883"/>
    <lineage>
        <taxon>Eukaryota</taxon>
        <taxon>Metazoa</taxon>
        <taxon>Chordata</taxon>
        <taxon>Craniata</taxon>
        <taxon>Vertebrata</taxon>
        <taxon>Euteleostomi</taxon>
        <taxon>Lepidosauria</taxon>
        <taxon>Squamata</taxon>
        <taxon>Bifurcata</taxon>
        <taxon>Gekkota</taxon>
        <taxon>Eublepharidae</taxon>
        <taxon>Eublepharinae</taxon>
        <taxon>Eublepharis</taxon>
    </lineage>
</organism>
<keyword evidence="1" id="KW-0393">Immunoglobulin domain</keyword>
<dbReference type="InterPro" id="IPR039257">
    <property type="entry name" value="BTLA"/>
</dbReference>
<dbReference type="GO" id="GO:0002768">
    <property type="term" value="P:immune response-regulating cell surface receptor signaling pathway"/>
    <property type="evidence" value="ECO:0007669"/>
    <property type="project" value="InterPro"/>
</dbReference>
<dbReference type="InterPro" id="IPR036179">
    <property type="entry name" value="Ig-like_dom_sf"/>
</dbReference>
<name>A0AA97J233_EUBMA</name>
<dbReference type="SUPFAM" id="SSF48726">
    <property type="entry name" value="Immunoglobulin"/>
    <property type="match status" value="1"/>
</dbReference>
<reference evidence="6 7" key="1">
    <citation type="submission" date="2025-04" db="UniProtKB">
        <authorList>
            <consortium name="RefSeq"/>
        </authorList>
    </citation>
    <scope>IDENTIFICATION</scope>
    <source>
        <tissue evidence="6 7">Blood</tissue>
    </source>
</reference>
<keyword evidence="2" id="KW-1133">Transmembrane helix</keyword>
<keyword evidence="2" id="KW-0472">Membrane</keyword>
<dbReference type="Proteomes" id="UP001190640">
    <property type="component" value="Chromosome 3"/>
</dbReference>
<dbReference type="SMART" id="SM00409">
    <property type="entry name" value="IG"/>
    <property type="match status" value="1"/>
</dbReference>
<evidence type="ECO:0000313" key="5">
    <source>
        <dbReference type="Proteomes" id="UP001190640"/>
    </source>
</evidence>
<dbReference type="Gene3D" id="2.60.40.10">
    <property type="entry name" value="Immunoglobulins"/>
    <property type="match status" value="1"/>
</dbReference>
<feature type="signal peptide" evidence="3">
    <location>
        <begin position="1"/>
        <end position="22"/>
    </location>
</feature>
<dbReference type="PANTHER" id="PTHR37996">
    <property type="entry name" value="B- AND T-LYMPHOCYTE ATTENUATOR"/>
    <property type="match status" value="1"/>
</dbReference>
<evidence type="ECO:0000256" key="1">
    <source>
        <dbReference type="ARBA" id="ARBA00023319"/>
    </source>
</evidence>
<dbReference type="RefSeq" id="XP_054829693.1">
    <property type="nucleotide sequence ID" value="XM_054973718.1"/>
</dbReference>
<dbReference type="RefSeq" id="XP_054829692.1">
    <property type="nucleotide sequence ID" value="XM_054973717.1"/>
</dbReference>